<evidence type="ECO:0000313" key="4">
    <source>
        <dbReference type="Proteomes" id="UP001279734"/>
    </source>
</evidence>
<dbReference type="AlphaFoldDB" id="A0AAD3S0E8"/>
<sequence length="96" mass="10842">MHSQLGYVVDPGSPDQPDAKLNHNPVDEVDLDLTPSSIKRISNKYSLEPLNSSVERFWVIELLPLLLIFAVWFCLMLSMMKNAAASADENFSPLYF</sequence>
<dbReference type="EMBL" id="BSYO01000003">
    <property type="protein sequence ID" value="GMH02093.1"/>
    <property type="molecule type" value="Genomic_DNA"/>
</dbReference>
<accession>A0AAD3S0E8</accession>
<comment type="caution">
    <text evidence="3">The sequence shown here is derived from an EMBL/GenBank/DDBJ whole genome shotgun (WGS) entry which is preliminary data.</text>
</comment>
<reference evidence="3" key="1">
    <citation type="submission" date="2023-05" db="EMBL/GenBank/DDBJ databases">
        <title>Nepenthes gracilis genome sequencing.</title>
        <authorList>
            <person name="Fukushima K."/>
        </authorList>
    </citation>
    <scope>NUCLEOTIDE SEQUENCE</scope>
    <source>
        <strain evidence="3">SING2019-196</strain>
    </source>
</reference>
<evidence type="ECO:0000256" key="2">
    <source>
        <dbReference type="SAM" id="Phobius"/>
    </source>
</evidence>
<gene>
    <name evidence="3" type="ORF">Nepgr_003932</name>
</gene>
<keyword evidence="2" id="KW-0812">Transmembrane</keyword>
<feature type="region of interest" description="Disordered" evidence="1">
    <location>
        <begin position="1"/>
        <end position="27"/>
    </location>
</feature>
<organism evidence="3 4">
    <name type="scientific">Nepenthes gracilis</name>
    <name type="common">Slender pitcher plant</name>
    <dbReference type="NCBI Taxonomy" id="150966"/>
    <lineage>
        <taxon>Eukaryota</taxon>
        <taxon>Viridiplantae</taxon>
        <taxon>Streptophyta</taxon>
        <taxon>Embryophyta</taxon>
        <taxon>Tracheophyta</taxon>
        <taxon>Spermatophyta</taxon>
        <taxon>Magnoliopsida</taxon>
        <taxon>eudicotyledons</taxon>
        <taxon>Gunneridae</taxon>
        <taxon>Pentapetalae</taxon>
        <taxon>Caryophyllales</taxon>
        <taxon>Nepenthaceae</taxon>
        <taxon>Nepenthes</taxon>
    </lineage>
</organism>
<feature type="transmembrane region" description="Helical" evidence="2">
    <location>
        <begin position="57"/>
        <end position="77"/>
    </location>
</feature>
<dbReference type="Proteomes" id="UP001279734">
    <property type="component" value="Unassembled WGS sequence"/>
</dbReference>
<keyword evidence="4" id="KW-1185">Reference proteome</keyword>
<evidence type="ECO:0000313" key="3">
    <source>
        <dbReference type="EMBL" id="GMH02093.1"/>
    </source>
</evidence>
<proteinExistence type="predicted"/>
<keyword evidence="2" id="KW-0472">Membrane</keyword>
<keyword evidence="2" id="KW-1133">Transmembrane helix</keyword>
<protein>
    <submittedName>
        <fullName evidence="3">Uncharacterized protein</fullName>
    </submittedName>
</protein>
<evidence type="ECO:0000256" key="1">
    <source>
        <dbReference type="SAM" id="MobiDB-lite"/>
    </source>
</evidence>
<name>A0AAD3S0E8_NEPGR</name>